<protein>
    <submittedName>
        <fullName evidence="1">Uncharacterized protein</fullName>
    </submittedName>
</protein>
<reference evidence="1 2" key="1">
    <citation type="submission" date="2018-06" db="EMBL/GenBank/DDBJ databases">
        <title>Genomic Encyclopedia of Type Strains, Phase III (KMG-III): the genomes of soil and plant-associated and newly described type strains.</title>
        <authorList>
            <person name="Whitman W."/>
        </authorList>
    </citation>
    <scope>NUCLEOTIDE SEQUENCE [LARGE SCALE GENOMIC DNA]</scope>
    <source>
        <strain evidence="1 2">LMG 23644</strain>
    </source>
</reference>
<dbReference type="AlphaFoldDB" id="A0A329CG04"/>
<evidence type="ECO:0000313" key="1">
    <source>
        <dbReference type="EMBL" id="RAS33278.1"/>
    </source>
</evidence>
<evidence type="ECO:0000313" key="2">
    <source>
        <dbReference type="Proteomes" id="UP000248918"/>
    </source>
</evidence>
<proteinExistence type="predicted"/>
<organism evidence="1 2">
    <name type="scientific">Paraburkholderia bryophila</name>
    <dbReference type="NCBI Taxonomy" id="420952"/>
    <lineage>
        <taxon>Bacteria</taxon>
        <taxon>Pseudomonadati</taxon>
        <taxon>Pseudomonadota</taxon>
        <taxon>Betaproteobacteria</taxon>
        <taxon>Burkholderiales</taxon>
        <taxon>Burkholderiaceae</taxon>
        <taxon>Paraburkholderia</taxon>
    </lineage>
</organism>
<comment type="caution">
    <text evidence="1">The sequence shown here is derived from an EMBL/GenBank/DDBJ whole genome shotgun (WGS) entry which is preliminary data.</text>
</comment>
<dbReference type="EMBL" id="QLTK01000007">
    <property type="protein sequence ID" value="RAS33278.1"/>
    <property type="molecule type" value="Genomic_DNA"/>
</dbReference>
<gene>
    <name evidence="1" type="ORF">BX591_107195</name>
</gene>
<sequence length="81" mass="8748">MIDDLTRIAALQILRYLLDHPAAADTVEGVHFVWIGTHAAAISPDVTQAALELLFEQGLVACVPIGSRLLWRARRDSGALG</sequence>
<dbReference type="OrthoDB" id="9794260at2"/>
<accession>A0A329CG04</accession>
<dbReference type="Proteomes" id="UP000248918">
    <property type="component" value="Unassembled WGS sequence"/>
</dbReference>
<name>A0A329CG04_9BURK</name>
<dbReference type="RefSeq" id="WP_111932134.1">
    <property type="nucleotide sequence ID" value="NZ_CADFFP010000008.1"/>
</dbReference>